<dbReference type="AlphaFoldDB" id="A0A399RHD7"/>
<proteinExistence type="predicted"/>
<sequence>TLPPVPSPAGLVPEGGVSGQLAALQSRDGSGQPSIVQHVHPTPGMSEETVAELALRKLGRKGGRL</sequence>
<evidence type="ECO:0000313" key="2">
    <source>
        <dbReference type="Proteomes" id="UP000266634"/>
    </source>
</evidence>
<feature type="non-terminal residue" evidence="1">
    <location>
        <position position="1"/>
    </location>
</feature>
<reference evidence="1 2" key="1">
    <citation type="submission" date="2018-08" db="EMBL/GenBank/DDBJ databases">
        <title>Genome Sequence of Clavibacter michiganensis Subspecies type strains, and the Atypical Peach-Colored Strains Isolated from Tomato.</title>
        <authorList>
            <person name="Osdaghi E."/>
            <person name="Portier P."/>
            <person name="Briand M."/>
            <person name="Jacques M.-A."/>
        </authorList>
    </citation>
    <scope>NUCLEOTIDE SEQUENCE [LARGE SCALE GENOMIC DNA]</scope>
    <source>
        <strain evidence="1 2">CFBP 6488</strain>
    </source>
</reference>
<dbReference type="Proteomes" id="UP000266634">
    <property type="component" value="Unassembled WGS sequence"/>
</dbReference>
<organism evidence="1 2">
    <name type="scientific">Clavibacter michiganensis subsp. insidiosus</name>
    <dbReference type="NCBI Taxonomy" id="33014"/>
    <lineage>
        <taxon>Bacteria</taxon>
        <taxon>Bacillati</taxon>
        <taxon>Actinomycetota</taxon>
        <taxon>Actinomycetes</taxon>
        <taxon>Micrococcales</taxon>
        <taxon>Microbacteriaceae</taxon>
        <taxon>Clavibacter</taxon>
    </lineage>
</organism>
<name>A0A399RHD7_9MICO</name>
<comment type="caution">
    <text evidence="1">The sequence shown here is derived from an EMBL/GenBank/DDBJ whole genome shotgun (WGS) entry which is preliminary data.</text>
</comment>
<protein>
    <submittedName>
        <fullName evidence="1">Uncharacterized protein</fullName>
    </submittedName>
</protein>
<gene>
    <name evidence="1" type="ORF">DZF93_09935</name>
</gene>
<accession>A0A399RHD7</accession>
<evidence type="ECO:0000313" key="1">
    <source>
        <dbReference type="EMBL" id="RIJ29933.1"/>
    </source>
</evidence>
<dbReference type="EMBL" id="QWEA01000373">
    <property type="protein sequence ID" value="RIJ29933.1"/>
    <property type="molecule type" value="Genomic_DNA"/>
</dbReference>